<dbReference type="Pfam" id="PF10536">
    <property type="entry name" value="PMD"/>
    <property type="match status" value="1"/>
</dbReference>
<accession>A0A5N5F284</accession>
<dbReference type="InterPro" id="IPR019557">
    <property type="entry name" value="AminoTfrase-like_pln_mobile"/>
</dbReference>
<evidence type="ECO:0000313" key="4">
    <source>
        <dbReference type="Proteomes" id="UP000327157"/>
    </source>
</evidence>
<feature type="compositionally biased region" description="Low complexity" evidence="1">
    <location>
        <begin position="104"/>
        <end position="115"/>
    </location>
</feature>
<evidence type="ECO:0000256" key="1">
    <source>
        <dbReference type="SAM" id="MobiDB-lite"/>
    </source>
</evidence>
<feature type="region of interest" description="Disordered" evidence="1">
    <location>
        <begin position="104"/>
        <end position="177"/>
    </location>
</feature>
<protein>
    <recommendedName>
        <fullName evidence="2">Aminotransferase-like plant mobile domain-containing protein</fullName>
    </recommendedName>
</protein>
<keyword evidence="4" id="KW-1185">Reference proteome</keyword>
<proteinExistence type="predicted"/>
<name>A0A5N5F284_9ROSA</name>
<evidence type="ECO:0000313" key="3">
    <source>
        <dbReference type="EMBL" id="KAB2597126.1"/>
    </source>
</evidence>
<dbReference type="AlphaFoldDB" id="A0A5N5F284"/>
<comment type="caution">
    <text evidence="3">The sequence shown here is derived from an EMBL/GenBank/DDBJ whole genome shotgun (WGS) entry which is preliminary data.</text>
</comment>
<gene>
    <name evidence="3" type="ORF">D8674_000046</name>
</gene>
<dbReference type="EMBL" id="SMOL01000768">
    <property type="protein sequence ID" value="KAB2597126.1"/>
    <property type="molecule type" value="Genomic_DNA"/>
</dbReference>
<reference evidence="3 4" key="1">
    <citation type="submission" date="2019-09" db="EMBL/GenBank/DDBJ databases">
        <authorList>
            <person name="Ou C."/>
        </authorList>
    </citation>
    <scope>NUCLEOTIDE SEQUENCE [LARGE SCALE GENOMIC DNA]</scope>
    <source>
        <strain evidence="3">S2</strain>
        <tissue evidence="3">Leaf</tissue>
    </source>
</reference>
<organism evidence="3 4">
    <name type="scientific">Pyrus ussuriensis x Pyrus communis</name>
    <dbReference type="NCBI Taxonomy" id="2448454"/>
    <lineage>
        <taxon>Eukaryota</taxon>
        <taxon>Viridiplantae</taxon>
        <taxon>Streptophyta</taxon>
        <taxon>Embryophyta</taxon>
        <taxon>Tracheophyta</taxon>
        <taxon>Spermatophyta</taxon>
        <taxon>Magnoliopsida</taxon>
        <taxon>eudicotyledons</taxon>
        <taxon>Gunneridae</taxon>
        <taxon>Pentapetalae</taxon>
        <taxon>rosids</taxon>
        <taxon>fabids</taxon>
        <taxon>Rosales</taxon>
        <taxon>Rosaceae</taxon>
        <taxon>Amygdaloideae</taxon>
        <taxon>Maleae</taxon>
        <taxon>Pyrus</taxon>
    </lineage>
</organism>
<reference evidence="4" key="2">
    <citation type="submission" date="2019-10" db="EMBL/GenBank/DDBJ databases">
        <title>A de novo genome assembly of a pear dwarfing rootstock.</title>
        <authorList>
            <person name="Wang F."/>
            <person name="Wang J."/>
            <person name="Li S."/>
            <person name="Zhang Y."/>
            <person name="Fang M."/>
            <person name="Ma L."/>
            <person name="Zhao Y."/>
            <person name="Jiang S."/>
        </authorList>
    </citation>
    <scope>NUCLEOTIDE SEQUENCE [LARGE SCALE GENOMIC DNA]</scope>
</reference>
<evidence type="ECO:0000259" key="2">
    <source>
        <dbReference type="Pfam" id="PF10536"/>
    </source>
</evidence>
<reference evidence="3 4" key="3">
    <citation type="submission" date="2019-11" db="EMBL/GenBank/DDBJ databases">
        <title>A de novo genome assembly of a pear dwarfing rootstock.</title>
        <authorList>
            <person name="Wang F."/>
            <person name="Wang J."/>
            <person name="Li S."/>
            <person name="Zhang Y."/>
            <person name="Fang M."/>
            <person name="Ma L."/>
            <person name="Zhao Y."/>
            <person name="Jiang S."/>
        </authorList>
    </citation>
    <scope>NUCLEOTIDE SEQUENCE [LARGE SCALE GENOMIC DNA]</scope>
    <source>
        <strain evidence="3">S2</strain>
        <tissue evidence="3">Leaf</tissue>
    </source>
</reference>
<dbReference type="Proteomes" id="UP000327157">
    <property type="component" value="Chromosome 1"/>
</dbReference>
<sequence>MAESSISSSKWPNHHCDFPLMNDDAWVKWINELEPILKKKWMNNGIYELIMPSKITVVAKPELLTTVLLFWNSSTNTFDFRIGPMSPTILDMVQVFGLRPSAPPSCSTAESSAAAKAKRQEAGEGGDNSELFGDSEPEEEPEARTQVSRRVRATVVETSELEPEKQPVPKRATPIRKRIKAQTSKISKTTTVFPYSGREDLTARDFFSLTRSRQAPPSQAKSIPLVVTPTSQFDPLTGKMMHFLLLMPLKLLKCLLPNLRFPLRVLEKTTTTATFIPAPAPTLTIFSALLTEAAPTATIEGHKSFLRLFENLQALKDQHHKAERASNRVKCFQEKYLSSLRAEKVTLTNHLSQKVEELEKISQEVEDSKDQLVNNNMHLGELSRIFTIMQAYFSRIVAMAEDVKLLD</sequence>
<feature type="domain" description="Aminotransferase-like plant mobile" evidence="2">
    <location>
        <begin position="45"/>
        <end position="117"/>
    </location>
</feature>